<feature type="transmembrane region" description="Helical" evidence="8">
    <location>
        <begin position="130"/>
        <end position="148"/>
    </location>
</feature>
<feature type="transmembrane region" description="Helical" evidence="8">
    <location>
        <begin position="334"/>
        <end position="351"/>
    </location>
</feature>
<gene>
    <name evidence="9" type="ORF">GCM10022204_37520</name>
</gene>
<sequence>MSSPRSAPPPAARSGLIGWWEAHRGGGTVIVTWLVTRALMLGILAVFESFIVGDVFYYHRKIVGLFEVGLPGTLMEYPTPVVWILTLPYAVGLGGETAYLVAFMIFMLVLDALFTYAVWRSGGRRHDAAVDFWMLFVFLIGPLSYVRFDMIPAVLAGGALLAARTRPWVAGALTGLGAAIKLWPALLIPALLADRERRKPTAIGFVVVGFGLALVSLLTGGLTRLFSPLTWQSGRGLQIESVWASPLMLVRMVSPDRWVVDISRYQAYEIFGPGVGLWQTVSDVATVIGLVTIVVLWVRAFRMPGGVTPIAVALVVLATVAVVIITNKTLSPQYLLWIGGPVAALLLLRADDAGSGSGDVRRWIVRLGVAGLVLAGLTQLVYPLLYDGYLGFTDTAGLVLSTVVTAARNLCLLAFTVVCLVLAWRTTSSSPATPSPAADAGR</sequence>
<feature type="transmembrane region" description="Helical" evidence="8">
    <location>
        <begin position="38"/>
        <end position="58"/>
    </location>
</feature>
<reference evidence="10" key="1">
    <citation type="journal article" date="2019" name="Int. J. Syst. Evol. Microbiol.">
        <title>The Global Catalogue of Microorganisms (GCM) 10K type strain sequencing project: providing services to taxonomists for standard genome sequencing and annotation.</title>
        <authorList>
            <consortium name="The Broad Institute Genomics Platform"/>
            <consortium name="The Broad Institute Genome Sequencing Center for Infectious Disease"/>
            <person name="Wu L."/>
            <person name="Ma J."/>
        </authorList>
    </citation>
    <scope>NUCLEOTIDE SEQUENCE [LARGE SCALE GENOMIC DNA]</scope>
    <source>
        <strain evidence="10">JCM 16548</strain>
    </source>
</reference>
<feature type="transmembrane region" description="Helical" evidence="8">
    <location>
        <begin position="168"/>
        <end position="192"/>
    </location>
</feature>
<dbReference type="RefSeq" id="WP_344813987.1">
    <property type="nucleotide sequence ID" value="NZ_BAAAYX010000020.1"/>
</dbReference>
<evidence type="ECO:0000256" key="8">
    <source>
        <dbReference type="SAM" id="Phobius"/>
    </source>
</evidence>
<dbReference type="Proteomes" id="UP001500051">
    <property type="component" value="Unassembled WGS sequence"/>
</dbReference>
<proteinExistence type="inferred from homology"/>
<accession>A0ABP7E899</accession>
<comment type="caution">
    <text evidence="9">The sequence shown here is derived from an EMBL/GenBank/DDBJ whole genome shotgun (WGS) entry which is preliminary data.</text>
</comment>
<protein>
    <submittedName>
        <fullName evidence="9">Glycosyltransferase family 87 protein</fullName>
    </submittedName>
</protein>
<keyword evidence="3" id="KW-0808">Transferase</keyword>
<feature type="transmembrane region" description="Helical" evidence="8">
    <location>
        <begin position="70"/>
        <end position="91"/>
    </location>
</feature>
<feature type="transmembrane region" description="Helical" evidence="8">
    <location>
        <begin position="310"/>
        <end position="328"/>
    </location>
</feature>
<keyword evidence="6 8" id="KW-0472">Membrane</keyword>
<evidence type="ECO:0000256" key="6">
    <source>
        <dbReference type="ARBA" id="ARBA00023136"/>
    </source>
</evidence>
<name>A0ABP7E899_9ACTN</name>
<feature type="transmembrane region" description="Helical" evidence="8">
    <location>
        <begin position="277"/>
        <end position="298"/>
    </location>
</feature>
<dbReference type="InterPro" id="IPR018584">
    <property type="entry name" value="GT87"/>
</dbReference>
<dbReference type="Pfam" id="PF09594">
    <property type="entry name" value="GT87"/>
    <property type="match status" value="1"/>
</dbReference>
<keyword evidence="5 8" id="KW-1133">Transmembrane helix</keyword>
<evidence type="ECO:0000256" key="5">
    <source>
        <dbReference type="ARBA" id="ARBA00022989"/>
    </source>
</evidence>
<evidence type="ECO:0000313" key="9">
    <source>
        <dbReference type="EMBL" id="GAA3714793.1"/>
    </source>
</evidence>
<evidence type="ECO:0000256" key="4">
    <source>
        <dbReference type="ARBA" id="ARBA00022692"/>
    </source>
</evidence>
<keyword evidence="4 8" id="KW-0812">Transmembrane</keyword>
<organism evidence="9 10">
    <name type="scientific">Microlunatus aurantiacus</name>
    <dbReference type="NCBI Taxonomy" id="446786"/>
    <lineage>
        <taxon>Bacteria</taxon>
        <taxon>Bacillati</taxon>
        <taxon>Actinomycetota</taxon>
        <taxon>Actinomycetes</taxon>
        <taxon>Propionibacteriales</taxon>
        <taxon>Propionibacteriaceae</taxon>
        <taxon>Microlunatus</taxon>
    </lineage>
</organism>
<dbReference type="EMBL" id="BAAAYX010000020">
    <property type="protein sequence ID" value="GAA3714793.1"/>
    <property type="molecule type" value="Genomic_DNA"/>
</dbReference>
<evidence type="ECO:0000313" key="10">
    <source>
        <dbReference type="Proteomes" id="UP001500051"/>
    </source>
</evidence>
<keyword evidence="2" id="KW-1003">Cell membrane</keyword>
<comment type="subcellular location">
    <subcellularLocation>
        <location evidence="1">Cell membrane</location>
        <topology evidence="1">Multi-pass membrane protein</topology>
    </subcellularLocation>
</comment>
<feature type="transmembrane region" description="Helical" evidence="8">
    <location>
        <begin position="363"/>
        <end position="386"/>
    </location>
</feature>
<feature type="transmembrane region" description="Helical" evidence="8">
    <location>
        <begin position="204"/>
        <end position="226"/>
    </location>
</feature>
<evidence type="ECO:0000256" key="7">
    <source>
        <dbReference type="ARBA" id="ARBA00024033"/>
    </source>
</evidence>
<feature type="transmembrane region" description="Helical" evidence="8">
    <location>
        <begin position="398"/>
        <end position="424"/>
    </location>
</feature>
<comment type="similarity">
    <text evidence="7">Belongs to the glycosyltransferase 87 family.</text>
</comment>
<evidence type="ECO:0000256" key="3">
    <source>
        <dbReference type="ARBA" id="ARBA00022679"/>
    </source>
</evidence>
<feature type="transmembrane region" description="Helical" evidence="8">
    <location>
        <begin position="97"/>
        <end position="118"/>
    </location>
</feature>
<evidence type="ECO:0000256" key="2">
    <source>
        <dbReference type="ARBA" id="ARBA00022475"/>
    </source>
</evidence>
<keyword evidence="10" id="KW-1185">Reference proteome</keyword>
<evidence type="ECO:0000256" key="1">
    <source>
        <dbReference type="ARBA" id="ARBA00004651"/>
    </source>
</evidence>